<organism evidence="2 3">
    <name type="scientific">Camelina sativa</name>
    <name type="common">False flax</name>
    <name type="synonym">Myagrum sativum</name>
    <dbReference type="NCBI Taxonomy" id="90675"/>
    <lineage>
        <taxon>Eukaryota</taxon>
        <taxon>Viridiplantae</taxon>
        <taxon>Streptophyta</taxon>
        <taxon>Embryophyta</taxon>
        <taxon>Tracheophyta</taxon>
        <taxon>Spermatophyta</taxon>
        <taxon>Magnoliopsida</taxon>
        <taxon>eudicotyledons</taxon>
        <taxon>Gunneridae</taxon>
        <taxon>Pentapetalae</taxon>
        <taxon>rosids</taxon>
        <taxon>malvids</taxon>
        <taxon>Brassicales</taxon>
        <taxon>Brassicaceae</taxon>
        <taxon>Camelineae</taxon>
        <taxon>Camelina</taxon>
    </lineage>
</organism>
<sequence>MKADFSIDEEGEKDVKKKEKKGKKHMEDVEDERKGLLDIWKVIEKMNGTISDLGKNLISRMDALEGKFDSFVEKRMGILDGKLSENIKMVEVDLKGMKDTKPTVVPNNEEDEAHSQQPSWMVEMKPTSNDEFPVPRVVKKVYTVSNKKNKTESEISADLPLCEKNYQKNIVGDVLKKLGRKNEKPKAAVVGESTEHNKKKGKRPAVAVDELEDITEKVVALHTKMASSSEDTWDDPQQQLASKRLDATLISLGEALKTLDGDRTQAKRMQQLAKSQKYQYVGNSTVKRIIPSNVSYDLLKPAEDDKLQKLLDFLKRDQ</sequence>
<reference evidence="3" key="2">
    <citation type="submission" date="2025-08" db="UniProtKB">
        <authorList>
            <consortium name="RefSeq"/>
        </authorList>
    </citation>
    <scope>IDENTIFICATION</scope>
    <source>
        <tissue evidence="3">Leaf</tissue>
    </source>
</reference>
<name>A0ABM0TFU0_CAMSA</name>
<dbReference type="GeneID" id="104710820"/>
<evidence type="ECO:0000313" key="2">
    <source>
        <dbReference type="Proteomes" id="UP000694864"/>
    </source>
</evidence>
<evidence type="ECO:0000313" key="3">
    <source>
        <dbReference type="RefSeq" id="XP_010425782.1"/>
    </source>
</evidence>
<protein>
    <submittedName>
        <fullName evidence="3">Uncharacterized protein LOC104710820</fullName>
    </submittedName>
</protein>
<evidence type="ECO:0000256" key="1">
    <source>
        <dbReference type="SAM" id="MobiDB-lite"/>
    </source>
</evidence>
<gene>
    <name evidence="3" type="primary">LOC104710820</name>
</gene>
<feature type="region of interest" description="Disordered" evidence="1">
    <location>
        <begin position="1"/>
        <end position="28"/>
    </location>
</feature>
<dbReference type="RefSeq" id="XP_010425782.1">
    <property type="nucleotide sequence ID" value="XM_010427480.1"/>
</dbReference>
<proteinExistence type="predicted"/>
<accession>A0ABM0TFU0</accession>
<feature type="region of interest" description="Disordered" evidence="1">
    <location>
        <begin position="185"/>
        <end position="205"/>
    </location>
</feature>
<keyword evidence="2" id="KW-1185">Reference proteome</keyword>
<feature type="compositionally biased region" description="Acidic residues" evidence="1">
    <location>
        <begin position="1"/>
        <end position="12"/>
    </location>
</feature>
<reference evidence="2" key="1">
    <citation type="journal article" date="2014" name="Nat. Commun.">
        <title>The emerging biofuel crop Camelina sativa retains a highly undifferentiated hexaploid genome structure.</title>
        <authorList>
            <person name="Kagale S."/>
            <person name="Koh C."/>
            <person name="Nixon J."/>
            <person name="Bollina V."/>
            <person name="Clarke W.E."/>
            <person name="Tuteja R."/>
            <person name="Spillane C."/>
            <person name="Robinson S.J."/>
            <person name="Links M.G."/>
            <person name="Clarke C."/>
            <person name="Higgins E.E."/>
            <person name="Huebert T."/>
            <person name="Sharpe A.G."/>
            <person name="Parkin I.A."/>
        </authorList>
    </citation>
    <scope>NUCLEOTIDE SEQUENCE [LARGE SCALE GENOMIC DNA]</scope>
    <source>
        <strain evidence="2">cv. DH55</strain>
    </source>
</reference>
<dbReference type="Proteomes" id="UP000694864">
    <property type="component" value="Chromosome 9"/>
</dbReference>